<keyword evidence="3" id="KW-1185">Reference proteome</keyword>
<keyword evidence="1" id="KW-0472">Membrane</keyword>
<evidence type="ECO:0000313" key="3">
    <source>
        <dbReference type="Proteomes" id="UP000011991"/>
    </source>
</evidence>
<comment type="caution">
    <text evidence="2">The sequence shown here is derived from an EMBL/GenBank/DDBJ whole genome shotgun (WGS) entry which is preliminary data.</text>
</comment>
<name>M5RSH8_9BACT</name>
<feature type="transmembrane region" description="Helical" evidence="1">
    <location>
        <begin position="6"/>
        <end position="27"/>
    </location>
</feature>
<reference evidence="2 3" key="1">
    <citation type="journal article" date="2013" name="Mar. Genomics">
        <title>Expression of sulfatases in Rhodopirellula baltica and the diversity of sulfatases in the genus Rhodopirellula.</title>
        <authorList>
            <person name="Wegner C.E."/>
            <person name="Richter-Heitmann T."/>
            <person name="Klindworth A."/>
            <person name="Klockow C."/>
            <person name="Richter M."/>
            <person name="Achstetter T."/>
            <person name="Glockner F.O."/>
            <person name="Harder J."/>
        </authorList>
    </citation>
    <scope>NUCLEOTIDE SEQUENCE [LARGE SCALE GENOMIC DNA]</scope>
    <source>
        <strain evidence="2 3">SM1</strain>
    </source>
</reference>
<protein>
    <submittedName>
        <fullName evidence="2">Uncharacterized protein</fullName>
    </submittedName>
</protein>
<organism evidence="2 3">
    <name type="scientific">Rhodopirellula maiorica SM1</name>
    <dbReference type="NCBI Taxonomy" id="1265738"/>
    <lineage>
        <taxon>Bacteria</taxon>
        <taxon>Pseudomonadati</taxon>
        <taxon>Planctomycetota</taxon>
        <taxon>Planctomycetia</taxon>
        <taxon>Pirellulales</taxon>
        <taxon>Pirellulaceae</taxon>
        <taxon>Novipirellula</taxon>
    </lineage>
</organism>
<gene>
    <name evidence="2" type="ORF">RMSM_00820</name>
</gene>
<dbReference type="PATRIC" id="fig|1265738.3.peg.817"/>
<dbReference type="EMBL" id="ANOG01000127">
    <property type="protein sequence ID" value="EMI22250.1"/>
    <property type="molecule type" value="Genomic_DNA"/>
</dbReference>
<keyword evidence="1" id="KW-0812">Transmembrane</keyword>
<sequence>MPSCSARTLSAAMAVAIIIVMITSTFLHKRVRLICNSPIQY</sequence>
<dbReference type="AlphaFoldDB" id="M5RSH8"/>
<evidence type="ECO:0000313" key="2">
    <source>
        <dbReference type="EMBL" id="EMI22250.1"/>
    </source>
</evidence>
<accession>M5RSH8</accession>
<evidence type="ECO:0000256" key="1">
    <source>
        <dbReference type="SAM" id="Phobius"/>
    </source>
</evidence>
<dbReference type="Proteomes" id="UP000011991">
    <property type="component" value="Unassembled WGS sequence"/>
</dbReference>
<proteinExistence type="predicted"/>
<keyword evidence="1" id="KW-1133">Transmembrane helix</keyword>